<proteinExistence type="predicted"/>
<evidence type="ECO:0000313" key="1">
    <source>
        <dbReference type="EMBL" id="GMM61848.1"/>
    </source>
</evidence>
<organism evidence="1 2">
    <name type="scientific">Novosphingobium pituita</name>
    <dbReference type="NCBI Taxonomy" id="3056842"/>
    <lineage>
        <taxon>Bacteria</taxon>
        <taxon>Pseudomonadati</taxon>
        <taxon>Pseudomonadota</taxon>
        <taxon>Alphaproteobacteria</taxon>
        <taxon>Sphingomonadales</taxon>
        <taxon>Sphingomonadaceae</taxon>
        <taxon>Novosphingobium</taxon>
    </lineage>
</organism>
<reference evidence="1 2" key="1">
    <citation type="submission" date="2023-06" db="EMBL/GenBank/DDBJ databases">
        <title>Draft genome sequence of Novosphingobium sp. strain IK01.</title>
        <authorList>
            <person name="Hatamoto M."/>
            <person name="Ikarashi T."/>
            <person name="Yamaguchi T."/>
        </authorList>
    </citation>
    <scope>NUCLEOTIDE SEQUENCE [LARGE SCALE GENOMIC DNA]</scope>
    <source>
        <strain evidence="1 2">IK01</strain>
    </source>
</reference>
<sequence length="104" mass="11421">MMPGGKGETSELGPAGGVAIEDVECDTFDHRVEVTTLAPCRAMRESFVLNTSGRFHRGDIPNSLRDFGSEPEPIIQTEFIDMCWFLSHATSMKTGCVSNICKHD</sequence>
<evidence type="ECO:0000313" key="2">
    <source>
        <dbReference type="Proteomes" id="UP001187221"/>
    </source>
</evidence>
<name>A0ABQ6P996_9SPHN</name>
<accession>A0ABQ6P996</accession>
<gene>
    <name evidence="1" type="ORF">NUTIK01_26250</name>
</gene>
<keyword evidence="2" id="KW-1185">Reference proteome</keyword>
<dbReference type="Proteomes" id="UP001187221">
    <property type="component" value="Unassembled WGS sequence"/>
</dbReference>
<comment type="caution">
    <text evidence="1">The sequence shown here is derived from an EMBL/GenBank/DDBJ whole genome shotgun (WGS) entry which is preliminary data.</text>
</comment>
<protein>
    <submittedName>
        <fullName evidence="1">Uncharacterized protein</fullName>
    </submittedName>
</protein>
<dbReference type="EMBL" id="BTFW01000001">
    <property type="protein sequence ID" value="GMM61848.1"/>
    <property type="molecule type" value="Genomic_DNA"/>
</dbReference>